<feature type="compositionally biased region" description="Polar residues" evidence="1">
    <location>
        <begin position="1"/>
        <end position="10"/>
    </location>
</feature>
<keyword evidence="2" id="KW-0472">Membrane</keyword>
<reference evidence="3 4" key="1">
    <citation type="journal article" date="2009" name="Stand. Genomic Sci.">
        <title>Complete genome sequence of Sanguibacter keddieii type strain (ST-74).</title>
        <authorList>
            <person name="Ivanova N."/>
            <person name="Sikorski J."/>
            <person name="Sims D."/>
            <person name="Brettin T."/>
            <person name="Detter J.C."/>
            <person name="Han C."/>
            <person name="Lapidus A."/>
            <person name="Copeland A."/>
            <person name="Glavina Del Rio T."/>
            <person name="Nolan M."/>
            <person name="Chen F."/>
            <person name="Lucas S."/>
            <person name="Tice H."/>
            <person name="Cheng J.F."/>
            <person name="Bruce D."/>
            <person name="Goodwin L."/>
            <person name="Pitluck S."/>
            <person name="Pati A."/>
            <person name="Mavromatis K."/>
            <person name="Chen A."/>
            <person name="Palaniappan K."/>
            <person name="D'haeseleer P."/>
            <person name="Chain P."/>
            <person name="Bristow J."/>
            <person name="Eisen J.A."/>
            <person name="Markowitz V."/>
            <person name="Hugenholtz P."/>
            <person name="Goker M."/>
            <person name="Pukall R."/>
            <person name="Klenk H.P."/>
            <person name="Kyrpides N.C."/>
        </authorList>
    </citation>
    <scope>NUCLEOTIDE SEQUENCE [LARGE SCALE GENOMIC DNA]</scope>
    <source>
        <strain evidence="4">ATCC 51767 / DSM 10542 / NCFB 3025 / ST-74</strain>
    </source>
</reference>
<feature type="compositionally biased region" description="Basic and acidic residues" evidence="1">
    <location>
        <begin position="32"/>
        <end position="46"/>
    </location>
</feature>
<organism evidence="3 4">
    <name type="scientific">Sanguibacter keddieii (strain ATCC 51767 / DSM 10542 / NCFB 3025 / ST-74)</name>
    <dbReference type="NCBI Taxonomy" id="446469"/>
    <lineage>
        <taxon>Bacteria</taxon>
        <taxon>Bacillati</taxon>
        <taxon>Actinomycetota</taxon>
        <taxon>Actinomycetes</taxon>
        <taxon>Micrococcales</taxon>
        <taxon>Sanguibacteraceae</taxon>
        <taxon>Sanguibacter</taxon>
    </lineage>
</organism>
<evidence type="ECO:0000256" key="2">
    <source>
        <dbReference type="SAM" id="Phobius"/>
    </source>
</evidence>
<dbReference type="KEGG" id="ske:Sked_06890"/>
<evidence type="ECO:0000256" key="1">
    <source>
        <dbReference type="SAM" id="MobiDB-lite"/>
    </source>
</evidence>
<dbReference type="OrthoDB" id="5140693at2"/>
<dbReference type="RefSeq" id="WP_012865718.1">
    <property type="nucleotide sequence ID" value="NC_013521.1"/>
</dbReference>
<keyword evidence="4" id="KW-1185">Reference proteome</keyword>
<evidence type="ECO:0000313" key="4">
    <source>
        <dbReference type="Proteomes" id="UP000000322"/>
    </source>
</evidence>
<dbReference type="AlphaFoldDB" id="D1BB83"/>
<proteinExistence type="predicted"/>
<evidence type="ECO:0000313" key="3">
    <source>
        <dbReference type="EMBL" id="ACZ20649.1"/>
    </source>
</evidence>
<sequence>MSENESTAPETEQEPSAGDSTTGVAGLAAPEGEPRSDEETRRARRSEQRRGRALWFVIGVPVVLVAAVVLFFVLRPADADPAASATVTTTLPVPTATSEPLDRADATALVQALPGTVRQFVLTTVEPTDSLEGAVEGWTAAYEGEAVDSQWGTASGTSTGSADTTAAGFTVTVGQWADADRATEAAAGLSADLGEPTSTEDVTVGDDVTGSLSFYGEDGASEGTAVWTNGTVVLRAVGPASEVVNFATGFGL</sequence>
<dbReference type="Proteomes" id="UP000000322">
    <property type="component" value="Chromosome"/>
</dbReference>
<feature type="transmembrane region" description="Helical" evidence="2">
    <location>
        <begin position="53"/>
        <end position="74"/>
    </location>
</feature>
<protein>
    <submittedName>
        <fullName evidence="3">Uncharacterized protein</fullName>
    </submittedName>
</protein>
<dbReference type="HOGENOM" id="CLU_1102195_0_0_11"/>
<keyword evidence="2" id="KW-0812">Transmembrane</keyword>
<feature type="region of interest" description="Disordered" evidence="1">
    <location>
        <begin position="1"/>
        <end position="46"/>
    </location>
</feature>
<name>D1BB83_SANKS</name>
<gene>
    <name evidence="3" type="ordered locus">Sked_06890</name>
</gene>
<dbReference type="STRING" id="446469.Sked_06890"/>
<keyword evidence="2" id="KW-1133">Transmembrane helix</keyword>
<dbReference type="EMBL" id="CP001819">
    <property type="protein sequence ID" value="ACZ20649.1"/>
    <property type="molecule type" value="Genomic_DNA"/>
</dbReference>
<accession>D1BB83</accession>